<protein>
    <recommendedName>
        <fullName evidence="4">SPW repeat-containing protein</fullName>
    </recommendedName>
</protein>
<feature type="transmembrane region" description="Helical" evidence="1">
    <location>
        <begin position="41"/>
        <end position="61"/>
    </location>
</feature>
<evidence type="ECO:0000256" key="1">
    <source>
        <dbReference type="SAM" id="Phobius"/>
    </source>
</evidence>
<dbReference type="OrthoDB" id="4571541at2"/>
<sequence length="128" mass="13175">MIAVGMRFSLLPNSTKLSLSGLATGVAGLIIQWIADPSGFPGFPPGIGFIAVCAVLVMAFASRWWAPVFSVLISLWIVVGGWAAGLLIPNFRSDDAGTVTGNAVMTAGLVFAAGTGVVAMIAARRKQP</sequence>
<name>A0A1H2D6G4_9ACTN</name>
<dbReference type="RefSeq" id="WP_092554032.1">
    <property type="nucleotide sequence ID" value="NZ_BOMJ01000024.1"/>
</dbReference>
<feature type="transmembrane region" description="Helical" evidence="1">
    <location>
        <begin position="103"/>
        <end position="123"/>
    </location>
</feature>
<feature type="transmembrane region" description="Helical" evidence="1">
    <location>
        <begin position="68"/>
        <end position="91"/>
    </location>
</feature>
<keyword evidence="1" id="KW-1133">Transmembrane helix</keyword>
<gene>
    <name evidence="2" type="ORF">SAMN04489716_8261</name>
</gene>
<dbReference type="AlphaFoldDB" id="A0A1H2D6G4"/>
<proteinExistence type="predicted"/>
<keyword evidence="3" id="KW-1185">Reference proteome</keyword>
<organism evidence="2 3">
    <name type="scientific">Actinoplanes derwentensis</name>
    <dbReference type="NCBI Taxonomy" id="113562"/>
    <lineage>
        <taxon>Bacteria</taxon>
        <taxon>Bacillati</taxon>
        <taxon>Actinomycetota</taxon>
        <taxon>Actinomycetes</taxon>
        <taxon>Micromonosporales</taxon>
        <taxon>Micromonosporaceae</taxon>
        <taxon>Actinoplanes</taxon>
    </lineage>
</organism>
<accession>A0A1H2D6G4</accession>
<evidence type="ECO:0000313" key="3">
    <source>
        <dbReference type="Proteomes" id="UP000198688"/>
    </source>
</evidence>
<evidence type="ECO:0008006" key="4">
    <source>
        <dbReference type="Google" id="ProtNLM"/>
    </source>
</evidence>
<evidence type="ECO:0000313" key="2">
    <source>
        <dbReference type="EMBL" id="SDT78169.1"/>
    </source>
</evidence>
<dbReference type="EMBL" id="LT629758">
    <property type="protein sequence ID" value="SDT78169.1"/>
    <property type="molecule type" value="Genomic_DNA"/>
</dbReference>
<keyword evidence="1" id="KW-0472">Membrane</keyword>
<keyword evidence="1" id="KW-0812">Transmembrane</keyword>
<dbReference type="STRING" id="113562.SAMN04489716_8261"/>
<reference evidence="2 3" key="1">
    <citation type="submission" date="2016-10" db="EMBL/GenBank/DDBJ databases">
        <authorList>
            <person name="de Groot N.N."/>
        </authorList>
    </citation>
    <scope>NUCLEOTIDE SEQUENCE [LARGE SCALE GENOMIC DNA]</scope>
    <source>
        <strain evidence="2 3">DSM 43941</strain>
    </source>
</reference>
<dbReference type="Proteomes" id="UP000198688">
    <property type="component" value="Chromosome I"/>
</dbReference>
<feature type="transmembrane region" description="Helical" evidence="1">
    <location>
        <begin position="17"/>
        <end position="35"/>
    </location>
</feature>